<accession>A0A225AUC9</accession>
<comment type="subcellular location">
    <subcellularLocation>
        <location evidence="1">Nucleus</location>
    </subcellularLocation>
</comment>
<dbReference type="GO" id="GO:0000976">
    <property type="term" value="F:transcription cis-regulatory region binding"/>
    <property type="evidence" value="ECO:0007669"/>
    <property type="project" value="InterPro"/>
</dbReference>
<dbReference type="Proteomes" id="UP000214365">
    <property type="component" value="Unassembled WGS sequence"/>
</dbReference>
<dbReference type="GO" id="GO:0001228">
    <property type="term" value="F:DNA-binding transcription activator activity, RNA polymerase II-specific"/>
    <property type="evidence" value="ECO:0007669"/>
    <property type="project" value="TreeGrafter"/>
</dbReference>
<dbReference type="Gene3D" id="1.20.5.170">
    <property type="match status" value="1"/>
</dbReference>
<feature type="region of interest" description="Disordered" evidence="3">
    <location>
        <begin position="144"/>
        <end position="230"/>
    </location>
</feature>
<sequence>MSGYPHPDHASGMQYNDQYAQFGAPAAEQSKATGFMRVFGGGQKKTTRDGQPAKRRGPKPDAKPAMTRRQELNRQAQRTHRERKEQYIRALESELSRLRETYSVDINAANQKVQQQQEMVQHLKAENERLMKILMDCGIPVQTQPEPLNINTQNVSRTAGSSSVGSQSATVHSQPPFLTTPPTTFSSPHSAGSGDERTGSRGDSSMPFIGTAYHSSTDQGGLDFSTGAESNKELTSMPGIFDVDPQLGVDFILQLEAPCRVHTEYLCRTAHKDVEKDAFFSGHALMASCPPPSHIENVSEDNQYPHQTYELPMPNLEKLLNLSKQLITDGQVTPIMILQSLKNHDQYRSLTRDDIKMIIETLHAKIRCYGFGAVVEDFELRDCLQNVLGAKLYHSRSPPSQVGDDALYR</sequence>
<dbReference type="PANTHER" id="PTHR40621:SF6">
    <property type="entry name" value="AP-1-LIKE TRANSCRIPTION FACTOR YAP1-RELATED"/>
    <property type="match status" value="1"/>
</dbReference>
<gene>
    <name evidence="4" type="ORF">UA08_06051</name>
</gene>
<feature type="region of interest" description="Disordered" evidence="3">
    <location>
        <begin position="33"/>
        <end position="83"/>
    </location>
</feature>
<dbReference type="OrthoDB" id="2590011at2759"/>
<dbReference type="InterPro" id="IPR050936">
    <property type="entry name" value="AP-1-like"/>
</dbReference>
<organism evidence="4 5">
    <name type="scientific">Talaromyces atroroseus</name>
    <dbReference type="NCBI Taxonomy" id="1441469"/>
    <lineage>
        <taxon>Eukaryota</taxon>
        <taxon>Fungi</taxon>
        <taxon>Dikarya</taxon>
        <taxon>Ascomycota</taxon>
        <taxon>Pezizomycotina</taxon>
        <taxon>Eurotiomycetes</taxon>
        <taxon>Eurotiomycetidae</taxon>
        <taxon>Eurotiales</taxon>
        <taxon>Trichocomaceae</taxon>
        <taxon>Talaromyces</taxon>
        <taxon>Talaromyces sect. Trachyspermi</taxon>
    </lineage>
</organism>
<feature type="compositionally biased region" description="Low complexity" evidence="3">
    <location>
        <begin position="175"/>
        <end position="188"/>
    </location>
</feature>
<dbReference type="GO" id="GO:0090575">
    <property type="term" value="C:RNA polymerase II transcription regulator complex"/>
    <property type="evidence" value="ECO:0007669"/>
    <property type="project" value="TreeGrafter"/>
</dbReference>
<dbReference type="PANTHER" id="PTHR40621">
    <property type="entry name" value="TRANSCRIPTION FACTOR KAPC-RELATED"/>
    <property type="match status" value="1"/>
</dbReference>
<dbReference type="InterPro" id="IPR046347">
    <property type="entry name" value="bZIP_sf"/>
</dbReference>
<dbReference type="RefSeq" id="XP_020118667.1">
    <property type="nucleotide sequence ID" value="XM_020268741.1"/>
</dbReference>
<keyword evidence="2" id="KW-0539">Nucleus</keyword>
<proteinExistence type="predicted"/>
<evidence type="ECO:0008006" key="6">
    <source>
        <dbReference type="Google" id="ProtNLM"/>
    </source>
</evidence>
<reference evidence="4 5" key="1">
    <citation type="submission" date="2015-06" db="EMBL/GenBank/DDBJ databases">
        <title>Talaromyces atroroseus IBT 11181 draft genome.</title>
        <authorList>
            <person name="Rasmussen K.B."/>
            <person name="Rasmussen S."/>
            <person name="Petersen B."/>
            <person name="Sicheritz-Ponten T."/>
            <person name="Mortensen U.H."/>
            <person name="Thrane U."/>
        </authorList>
    </citation>
    <scope>NUCLEOTIDE SEQUENCE [LARGE SCALE GENOMIC DNA]</scope>
    <source>
        <strain evidence="4 5">IBT 11181</strain>
    </source>
</reference>
<feature type="compositionally biased region" description="Basic and acidic residues" evidence="3">
    <location>
        <begin position="46"/>
        <end position="72"/>
    </location>
</feature>
<feature type="compositionally biased region" description="Polar residues" evidence="3">
    <location>
        <begin position="144"/>
        <end position="173"/>
    </location>
</feature>
<name>A0A225AUC9_TALAT</name>
<dbReference type="SUPFAM" id="SSF57959">
    <property type="entry name" value="Leucine zipper domain"/>
    <property type="match status" value="1"/>
</dbReference>
<evidence type="ECO:0000256" key="1">
    <source>
        <dbReference type="ARBA" id="ARBA00004123"/>
    </source>
</evidence>
<protein>
    <recommendedName>
        <fullName evidence="6">BZIP domain-containing protein</fullName>
    </recommendedName>
</protein>
<evidence type="ECO:0000256" key="3">
    <source>
        <dbReference type="SAM" id="MobiDB-lite"/>
    </source>
</evidence>
<evidence type="ECO:0000313" key="5">
    <source>
        <dbReference type="Proteomes" id="UP000214365"/>
    </source>
</evidence>
<keyword evidence="5" id="KW-1185">Reference proteome</keyword>
<dbReference type="CDD" id="cd14688">
    <property type="entry name" value="bZIP_YAP"/>
    <property type="match status" value="1"/>
</dbReference>
<dbReference type="EMBL" id="LFMY01000009">
    <property type="protein sequence ID" value="OKL58546.1"/>
    <property type="molecule type" value="Genomic_DNA"/>
</dbReference>
<evidence type="ECO:0000256" key="2">
    <source>
        <dbReference type="ARBA" id="ARBA00023242"/>
    </source>
</evidence>
<evidence type="ECO:0000313" key="4">
    <source>
        <dbReference type="EMBL" id="OKL58546.1"/>
    </source>
</evidence>
<dbReference type="GeneID" id="31005807"/>
<dbReference type="AlphaFoldDB" id="A0A225AUC9"/>
<comment type="caution">
    <text evidence="4">The sequence shown here is derived from an EMBL/GenBank/DDBJ whole genome shotgun (WGS) entry which is preliminary data.</text>
</comment>